<name>A0A2U3PFM1_9MYCO</name>
<dbReference type="OrthoDB" id="166978at2"/>
<feature type="region of interest" description="Disordered" evidence="1">
    <location>
        <begin position="27"/>
        <end position="64"/>
    </location>
</feature>
<evidence type="ECO:0000256" key="2">
    <source>
        <dbReference type="SAM" id="SignalP"/>
    </source>
</evidence>
<reference evidence="3 4" key="1">
    <citation type="submission" date="2017-01" db="EMBL/GenBank/DDBJ databases">
        <authorList>
            <consortium name="Urmite Genomes"/>
        </authorList>
    </citation>
    <scope>NUCLEOTIDE SEQUENCE [LARGE SCALE GENOMIC DNA]</scope>
    <source>
        <strain evidence="3 4">AB215</strain>
    </source>
</reference>
<dbReference type="Proteomes" id="UP000240424">
    <property type="component" value="Unassembled WGS sequence"/>
</dbReference>
<feature type="compositionally biased region" description="Pro residues" evidence="1">
    <location>
        <begin position="167"/>
        <end position="204"/>
    </location>
</feature>
<protein>
    <recommendedName>
        <fullName evidence="5">Lipoprotein</fullName>
    </recommendedName>
</protein>
<sequence length="204" mass="19735">MGFKAAPVAARVATAGLLLAGWGVAAGAAGADPEPSPTPSPAPASPAPATASNTPAGAPAAAPKTAIDKDGTYAVGTDIVPGTYTTAGPVGSGTCYWKRTGNPDGALLDNSLSKKPQVVQIQPTDKAFKTDGCQPWQLNPDATPPPMASGPQVQAGLGILNGVLAPNGPPAPSAPPPAPSPDPNAPAPATSPSPAPSASPTPHS</sequence>
<keyword evidence="2" id="KW-0732">Signal</keyword>
<feature type="compositionally biased region" description="Low complexity" evidence="1">
    <location>
        <begin position="47"/>
        <end position="64"/>
    </location>
</feature>
<gene>
    <name evidence="3" type="ORF">MNAB215_4796</name>
</gene>
<proteinExistence type="predicted"/>
<keyword evidence="4" id="KW-1185">Reference proteome</keyword>
<feature type="region of interest" description="Disordered" evidence="1">
    <location>
        <begin position="132"/>
        <end position="204"/>
    </location>
</feature>
<evidence type="ECO:0000256" key="1">
    <source>
        <dbReference type="SAM" id="MobiDB-lite"/>
    </source>
</evidence>
<dbReference type="PRINTS" id="PR01217">
    <property type="entry name" value="PRICHEXTENSN"/>
</dbReference>
<dbReference type="RefSeq" id="WP_077080998.1">
    <property type="nucleotide sequence ID" value="NZ_FUEZ01000004.1"/>
</dbReference>
<dbReference type="EMBL" id="FUEZ01000004">
    <property type="protein sequence ID" value="SPM42576.1"/>
    <property type="molecule type" value="Genomic_DNA"/>
</dbReference>
<dbReference type="AlphaFoldDB" id="A0A2U3PFM1"/>
<organism evidence="3 4">
    <name type="scientific">Mycobacterium numidiamassiliense</name>
    <dbReference type="NCBI Taxonomy" id="1841861"/>
    <lineage>
        <taxon>Bacteria</taxon>
        <taxon>Bacillati</taxon>
        <taxon>Actinomycetota</taxon>
        <taxon>Actinomycetes</taxon>
        <taxon>Mycobacteriales</taxon>
        <taxon>Mycobacteriaceae</taxon>
        <taxon>Mycobacterium</taxon>
    </lineage>
</organism>
<dbReference type="STRING" id="1841861.GCA_900157365_03116"/>
<accession>A0A2U3PFM1</accession>
<feature type="chain" id="PRO_5038619956" description="Lipoprotein" evidence="2">
    <location>
        <begin position="32"/>
        <end position="204"/>
    </location>
</feature>
<feature type="signal peptide" evidence="2">
    <location>
        <begin position="1"/>
        <end position="31"/>
    </location>
</feature>
<evidence type="ECO:0008006" key="5">
    <source>
        <dbReference type="Google" id="ProtNLM"/>
    </source>
</evidence>
<evidence type="ECO:0000313" key="4">
    <source>
        <dbReference type="Proteomes" id="UP000240424"/>
    </source>
</evidence>
<feature type="compositionally biased region" description="Pro residues" evidence="1">
    <location>
        <begin position="34"/>
        <end position="46"/>
    </location>
</feature>
<evidence type="ECO:0000313" key="3">
    <source>
        <dbReference type="EMBL" id="SPM42576.1"/>
    </source>
</evidence>